<feature type="transmembrane region" description="Helical" evidence="1">
    <location>
        <begin position="27"/>
        <end position="44"/>
    </location>
</feature>
<evidence type="ECO:0000313" key="3">
    <source>
        <dbReference type="Proteomes" id="UP000722336"/>
    </source>
</evidence>
<evidence type="ECO:0000313" key="2">
    <source>
        <dbReference type="EMBL" id="MBV7256459.1"/>
    </source>
</evidence>
<feature type="transmembrane region" description="Helical" evidence="1">
    <location>
        <begin position="82"/>
        <end position="100"/>
    </location>
</feature>
<sequence length="111" mass="12640">MGTYTHIADLITGGWLPYRYAPAGMNAYWTALTCLDPLAILLLWTRRRWGVALTLIIMLSDVPVNLYATLTLWDVPPLENTGLLLQSAFLIFVLGTFRHLRKPDVRWNGRP</sequence>
<dbReference type="RefSeq" id="WP_218445101.1">
    <property type="nucleotide sequence ID" value="NZ_JAGSPA010000002.1"/>
</dbReference>
<keyword evidence="1" id="KW-0812">Transmembrane</keyword>
<dbReference type="EMBL" id="JAGSPA010000002">
    <property type="protein sequence ID" value="MBV7256459.1"/>
    <property type="molecule type" value="Genomic_DNA"/>
</dbReference>
<keyword evidence="1" id="KW-0472">Membrane</keyword>
<comment type="caution">
    <text evidence="2">The sequence shown here is derived from an EMBL/GenBank/DDBJ whole genome shotgun (WGS) entry which is preliminary data.</text>
</comment>
<name>A0ABS6SDK4_9SPHN</name>
<gene>
    <name evidence="2" type="ORF">KCG44_06625</name>
</gene>
<protein>
    <submittedName>
        <fullName evidence="2">Uncharacterized protein</fullName>
    </submittedName>
</protein>
<dbReference type="Proteomes" id="UP000722336">
    <property type="component" value="Unassembled WGS sequence"/>
</dbReference>
<feature type="transmembrane region" description="Helical" evidence="1">
    <location>
        <begin position="51"/>
        <end position="70"/>
    </location>
</feature>
<organism evidence="2 3">
    <name type="scientific">Pacificimonas pallii</name>
    <dbReference type="NCBI Taxonomy" id="2827236"/>
    <lineage>
        <taxon>Bacteria</taxon>
        <taxon>Pseudomonadati</taxon>
        <taxon>Pseudomonadota</taxon>
        <taxon>Alphaproteobacteria</taxon>
        <taxon>Sphingomonadales</taxon>
        <taxon>Sphingosinicellaceae</taxon>
        <taxon>Pacificimonas</taxon>
    </lineage>
</organism>
<proteinExistence type="predicted"/>
<accession>A0ABS6SDK4</accession>
<keyword evidence="1" id="KW-1133">Transmembrane helix</keyword>
<evidence type="ECO:0000256" key="1">
    <source>
        <dbReference type="SAM" id="Phobius"/>
    </source>
</evidence>
<reference evidence="2 3" key="1">
    <citation type="submission" date="2021-04" db="EMBL/GenBank/DDBJ databases">
        <authorList>
            <person name="Pira H."/>
            <person name="Risdian C."/>
            <person name="Wink J."/>
        </authorList>
    </citation>
    <scope>NUCLEOTIDE SEQUENCE [LARGE SCALE GENOMIC DNA]</scope>
    <source>
        <strain evidence="2 3">WHA3</strain>
    </source>
</reference>
<keyword evidence="3" id="KW-1185">Reference proteome</keyword>